<keyword evidence="4" id="KW-1185">Reference proteome</keyword>
<dbReference type="InterPro" id="IPR056362">
    <property type="entry name" value="AtuA-like_ferredoxin_dom"/>
</dbReference>
<dbReference type="AlphaFoldDB" id="A0A5J5F3K1"/>
<dbReference type="Pfam" id="PF23544">
    <property type="entry name" value="AtuA_ferredoxin"/>
    <property type="match status" value="1"/>
</dbReference>
<reference evidence="3 4" key="1">
    <citation type="submission" date="2019-09" db="EMBL/GenBank/DDBJ databases">
        <title>Draft genome of the ectomycorrhizal ascomycete Sphaerosporella brunnea.</title>
        <authorList>
            <consortium name="DOE Joint Genome Institute"/>
            <person name="Benucci G.M."/>
            <person name="Marozzi G."/>
            <person name="Antonielli L."/>
            <person name="Sanchez S."/>
            <person name="Marco P."/>
            <person name="Wang X."/>
            <person name="Falini L.B."/>
            <person name="Barry K."/>
            <person name="Haridas S."/>
            <person name="Lipzen A."/>
            <person name="Labutti K."/>
            <person name="Grigoriev I.V."/>
            <person name="Murat C."/>
            <person name="Martin F."/>
            <person name="Albertini E."/>
            <person name="Donnini D."/>
            <person name="Bonito G."/>
        </authorList>
    </citation>
    <scope>NUCLEOTIDE SEQUENCE [LARGE SCALE GENOMIC DNA]</scope>
    <source>
        <strain evidence="3 4">Sb_GMNB300</strain>
    </source>
</reference>
<proteinExistence type="predicted"/>
<accession>A0A5J5F3K1</accession>
<organism evidence="3 4">
    <name type="scientific">Sphaerosporella brunnea</name>
    <dbReference type="NCBI Taxonomy" id="1250544"/>
    <lineage>
        <taxon>Eukaryota</taxon>
        <taxon>Fungi</taxon>
        <taxon>Dikarya</taxon>
        <taxon>Ascomycota</taxon>
        <taxon>Pezizomycotina</taxon>
        <taxon>Pezizomycetes</taxon>
        <taxon>Pezizales</taxon>
        <taxon>Pyronemataceae</taxon>
        <taxon>Sphaerosporella</taxon>
    </lineage>
</organism>
<protein>
    <recommendedName>
        <fullName evidence="5">DUF1446-domain-containing protein</fullName>
    </recommendedName>
</protein>
<sequence length="620" mass="67939">MSEQGQRPIRIGNCSGATSDPGYQMFRQATLGPIDVITGDYLAELNLALNARSYAAGTHPGYEPTARDGLLETLPILNEKGIKVILNGGALNPRGLAEEIHQAIQSGGYNLTVAWVDGDNVLALLPELIKTGLQHLDPFSVPENAKTFLADPEQKPVVTAHAYLGARGIRKALDAGADIVVCGRVADASPVIAAAGWWFSWLDTEFEKLAHALVAGHLIECSAYATGANFSGFEAYPLETFVDVGFPIVEIEENGVHTVTKHEGTNGLVNRDIIRCQLLYELQGNIYLNSDVKADLSTIEVEDVGKDRVRVSGIRGFPPPPTTKLAIFFADGYQCEFLLNATGTNAATNHKFTLFETQLKSQLSFQQALNDFDVLEFQRIGLPELNPTSQLRNTTYLRCFAQASTAQKAAQLAKAFTAIFMQHFSGLHCSMDLRTIAPKPFLTYFPAVMEQSLLREQAHILGELGASIDAGHPPVTEALLPRENYDPPIEQQDLEVFGPTELRPLGDIALARSGDKGANVNIGLFIPSTANNKKRAWEWLRRFLTRGRIQQLMGTDWKEGYVIERVEFPKIQAVHFVIYGALGRGVSSSSSVDGLGKGFADFIRARWISVPMQFLEKARL</sequence>
<dbReference type="PANTHER" id="PTHR47585">
    <property type="match status" value="1"/>
</dbReference>
<evidence type="ECO:0000313" key="3">
    <source>
        <dbReference type="EMBL" id="KAA8910927.1"/>
    </source>
</evidence>
<comment type="caution">
    <text evidence="3">The sequence shown here is derived from an EMBL/GenBank/DDBJ whole genome shotgun (WGS) entry which is preliminary data.</text>
</comment>
<dbReference type="PANTHER" id="PTHR47585:SF1">
    <property type="entry name" value="DUF1446 DOMAIN-CONTAINING PROTEIN"/>
    <property type="match status" value="1"/>
</dbReference>
<dbReference type="InParanoid" id="A0A5J5F3K1"/>
<evidence type="ECO:0008006" key="5">
    <source>
        <dbReference type="Google" id="ProtNLM"/>
    </source>
</evidence>
<dbReference type="Proteomes" id="UP000326924">
    <property type="component" value="Unassembled WGS sequence"/>
</dbReference>
<dbReference type="InterPro" id="IPR010839">
    <property type="entry name" value="AtuA_N"/>
</dbReference>
<feature type="domain" description="AtuA-like ferredoxin-fold" evidence="2">
    <location>
        <begin position="504"/>
        <end position="606"/>
    </location>
</feature>
<dbReference type="Pfam" id="PF07287">
    <property type="entry name" value="AtuA"/>
    <property type="match status" value="1"/>
</dbReference>
<feature type="domain" description="Acyclic terpene utilisation N-terminal" evidence="1">
    <location>
        <begin position="9"/>
        <end position="460"/>
    </location>
</feature>
<evidence type="ECO:0000259" key="2">
    <source>
        <dbReference type="Pfam" id="PF23544"/>
    </source>
</evidence>
<evidence type="ECO:0000259" key="1">
    <source>
        <dbReference type="Pfam" id="PF07287"/>
    </source>
</evidence>
<gene>
    <name evidence="3" type="ORF">FN846DRAFT_937536</name>
</gene>
<evidence type="ECO:0000313" key="4">
    <source>
        <dbReference type="Proteomes" id="UP000326924"/>
    </source>
</evidence>
<name>A0A5J5F3K1_9PEZI</name>
<dbReference type="EMBL" id="VXIS01000041">
    <property type="protein sequence ID" value="KAA8910927.1"/>
    <property type="molecule type" value="Genomic_DNA"/>
</dbReference>
<dbReference type="OrthoDB" id="10265871at2759"/>